<organism evidence="2 3">
    <name type="scientific">Armillaria tabescens</name>
    <name type="common">Ringless honey mushroom</name>
    <name type="synonym">Agaricus tabescens</name>
    <dbReference type="NCBI Taxonomy" id="1929756"/>
    <lineage>
        <taxon>Eukaryota</taxon>
        <taxon>Fungi</taxon>
        <taxon>Dikarya</taxon>
        <taxon>Basidiomycota</taxon>
        <taxon>Agaricomycotina</taxon>
        <taxon>Agaricomycetes</taxon>
        <taxon>Agaricomycetidae</taxon>
        <taxon>Agaricales</taxon>
        <taxon>Marasmiineae</taxon>
        <taxon>Physalacriaceae</taxon>
        <taxon>Desarmillaria</taxon>
    </lineage>
</organism>
<comment type="caution">
    <text evidence="2">The sequence shown here is derived from an EMBL/GenBank/DDBJ whole genome shotgun (WGS) entry which is preliminary data.</text>
</comment>
<gene>
    <name evidence="2" type="ORF">EV420DRAFT_1559363</name>
</gene>
<feature type="transmembrane region" description="Helical" evidence="1">
    <location>
        <begin position="298"/>
        <end position="322"/>
    </location>
</feature>
<feature type="transmembrane region" description="Helical" evidence="1">
    <location>
        <begin position="231"/>
        <end position="261"/>
    </location>
</feature>
<evidence type="ECO:0000313" key="2">
    <source>
        <dbReference type="EMBL" id="KAK0452191.1"/>
    </source>
</evidence>
<dbReference type="Pfam" id="PF14494">
    <property type="entry name" value="DUF4436"/>
    <property type="match status" value="1"/>
</dbReference>
<evidence type="ECO:0000256" key="1">
    <source>
        <dbReference type="SAM" id="Phobius"/>
    </source>
</evidence>
<dbReference type="EMBL" id="JAUEPS010000031">
    <property type="protein sequence ID" value="KAK0452191.1"/>
    <property type="molecule type" value="Genomic_DNA"/>
</dbReference>
<accession>A0AA39MZ29</accession>
<dbReference type="RefSeq" id="XP_060328025.1">
    <property type="nucleotide sequence ID" value="XM_060473779.1"/>
</dbReference>
<keyword evidence="1" id="KW-0472">Membrane</keyword>
<reference evidence="2" key="1">
    <citation type="submission" date="2023-06" db="EMBL/GenBank/DDBJ databases">
        <authorList>
            <consortium name="Lawrence Berkeley National Laboratory"/>
            <person name="Ahrendt S."/>
            <person name="Sahu N."/>
            <person name="Indic B."/>
            <person name="Wong-Bajracharya J."/>
            <person name="Merenyi Z."/>
            <person name="Ke H.-M."/>
            <person name="Monk M."/>
            <person name="Kocsube S."/>
            <person name="Drula E."/>
            <person name="Lipzen A."/>
            <person name="Balint B."/>
            <person name="Henrissat B."/>
            <person name="Andreopoulos B."/>
            <person name="Martin F.M."/>
            <person name="Harder C.B."/>
            <person name="Rigling D."/>
            <person name="Ford K.L."/>
            <person name="Foster G.D."/>
            <person name="Pangilinan J."/>
            <person name="Papanicolaou A."/>
            <person name="Barry K."/>
            <person name="LaButti K."/>
            <person name="Viragh M."/>
            <person name="Koriabine M."/>
            <person name="Yan M."/>
            <person name="Riley R."/>
            <person name="Champramary S."/>
            <person name="Plett K.L."/>
            <person name="Tsai I.J."/>
            <person name="Slot J."/>
            <person name="Sipos G."/>
            <person name="Plett J."/>
            <person name="Nagy L.G."/>
            <person name="Grigoriev I.V."/>
        </authorList>
    </citation>
    <scope>NUCLEOTIDE SEQUENCE</scope>
    <source>
        <strain evidence="2">CCBAS 213</strain>
    </source>
</reference>
<name>A0AA39MZ29_ARMTA</name>
<evidence type="ECO:0000313" key="3">
    <source>
        <dbReference type="Proteomes" id="UP001175211"/>
    </source>
</evidence>
<dbReference type="AlphaFoldDB" id="A0AA39MZ29"/>
<evidence type="ECO:0008006" key="4">
    <source>
        <dbReference type="Google" id="ProtNLM"/>
    </source>
</evidence>
<sequence>MSDEEMSNPQSPSRVFHCLIFSLSFIIIVPILCITLALGLRPRGGLTYARNPYLTDRNRTIYLIASLISVDIQKASVVVEWDVHLDTCEFRCTDVNIFFDTNHFSSDNRDDHGPYNDDIPTNPIFTWNSSYLTDPDFRHKDPMFSTSLDFLPYDDADVPGGSIIYYPFDSYNVFIKAFAQDAVTNASVFLSISPASGRIVDLKVTTDIFSFENDAKSKIEVFLTFQRSTLVIVYCLTITLIFWLVTLMICLIMITTVVFGFRQRNEIVVVPIGTVFAFTQLRSTMPGAPEGFGDILDFAGLLPCLILLSISAVSMVGIYLFANPDDPSRRSFTWSELENALHHYIQPIWITTQEWVQRARFRIMIARRILRAPYNVEIPLTDIAHDDQA</sequence>
<protein>
    <recommendedName>
        <fullName evidence="4">Transmembrane protein</fullName>
    </recommendedName>
</protein>
<keyword evidence="1" id="KW-1133">Transmembrane helix</keyword>
<dbReference type="InterPro" id="IPR027948">
    <property type="entry name" value="DUF4436"/>
</dbReference>
<dbReference type="GeneID" id="85357327"/>
<keyword evidence="3" id="KW-1185">Reference proteome</keyword>
<proteinExistence type="predicted"/>
<feature type="transmembrane region" description="Helical" evidence="1">
    <location>
        <begin position="20"/>
        <end position="40"/>
    </location>
</feature>
<dbReference type="Proteomes" id="UP001175211">
    <property type="component" value="Unassembled WGS sequence"/>
</dbReference>
<keyword evidence="1" id="KW-0812">Transmembrane</keyword>